<evidence type="ECO:0000259" key="4">
    <source>
        <dbReference type="PROSITE" id="PS50234"/>
    </source>
</evidence>
<dbReference type="PROSITE" id="PS51468">
    <property type="entry name" value="VIT"/>
    <property type="match status" value="1"/>
</dbReference>
<reference evidence="6 7" key="1">
    <citation type="submission" date="2023-04" db="EMBL/GenBank/DDBJ databases">
        <title>Marinoamorphus aggregata gen. nov., sp. Nov., isolate from tissue of brittle star Ophioplocus japonicus.</title>
        <authorList>
            <person name="Kawano K."/>
            <person name="Sawayama S."/>
            <person name="Nakagawa S."/>
        </authorList>
    </citation>
    <scope>NUCLEOTIDE SEQUENCE [LARGE SCALE GENOMIC DNA]</scope>
    <source>
        <strain evidence="6 7">NKW23</strain>
    </source>
</reference>
<dbReference type="SUPFAM" id="SSF53300">
    <property type="entry name" value="vWA-like"/>
    <property type="match status" value="1"/>
</dbReference>
<proteinExistence type="predicted"/>
<feature type="transmembrane region" description="Helical" evidence="2">
    <location>
        <begin position="713"/>
        <end position="732"/>
    </location>
</feature>
<dbReference type="NCBIfam" id="TIGR03788">
    <property type="entry name" value="marine_srt_targ"/>
    <property type="match status" value="1"/>
</dbReference>
<dbReference type="InterPro" id="IPR036465">
    <property type="entry name" value="vWFA_dom_sf"/>
</dbReference>
<dbReference type="PANTHER" id="PTHR45737:SF6">
    <property type="entry name" value="VON WILLEBRAND FACTOR A DOMAIN-CONTAINING PROTEIN 5A"/>
    <property type="match status" value="1"/>
</dbReference>
<keyword evidence="2" id="KW-1133">Transmembrane helix</keyword>
<evidence type="ECO:0000256" key="2">
    <source>
        <dbReference type="SAM" id="Phobius"/>
    </source>
</evidence>
<feature type="region of interest" description="Disordered" evidence="1">
    <location>
        <begin position="224"/>
        <end position="244"/>
    </location>
</feature>
<evidence type="ECO:0000313" key="7">
    <source>
        <dbReference type="Proteomes" id="UP001239909"/>
    </source>
</evidence>
<evidence type="ECO:0000256" key="1">
    <source>
        <dbReference type="SAM" id="MobiDB-lite"/>
    </source>
</evidence>
<feature type="domain" description="VWFA" evidence="4">
    <location>
        <begin position="342"/>
        <end position="512"/>
    </location>
</feature>
<feature type="signal peptide" evidence="3">
    <location>
        <begin position="1"/>
        <end position="25"/>
    </location>
</feature>
<evidence type="ECO:0000256" key="3">
    <source>
        <dbReference type="SAM" id="SignalP"/>
    </source>
</evidence>
<dbReference type="Pfam" id="PF08487">
    <property type="entry name" value="VIT"/>
    <property type="match status" value="1"/>
</dbReference>
<dbReference type="InterPro" id="IPR022440">
    <property type="entry name" value="CHP03788"/>
</dbReference>
<keyword evidence="2" id="KW-0812">Transmembrane</keyword>
<feature type="domain" description="VIT" evidence="5">
    <location>
        <begin position="55"/>
        <end position="183"/>
    </location>
</feature>
<evidence type="ECO:0000313" key="6">
    <source>
        <dbReference type="EMBL" id="GMG81113.1"/>
    </source>
</evidence>
<keyword evidence="7" id="KW-1185">Reference proteome</keyword>
<dbReference type="Proteomes" id="UP001239909">
    <property type="component" value="Unassembled WGS sequence"/>
</dbReference>
<comment type="caution">
    <text evidence="6">The sequence shown here is derived from an EMBL/GenBank/DDBJ whole genome shotgun (WGS) entry which is preliminary data.</text>
</comment>
<sequence length="753" mass="80843">MTPRITRLAAAFAAVMALAQGTAPAQQAGAPGAAPTETPAAAPALLTLDDVRTGRLMLRTDEPGKYVPAPLVSTKIDMQITGTVARATVTQRFTNPTEEWVEGIYAFPLPEDSAVDTLRMRIGDRFIEGEIKERQEAKEIYEAAKAEGKKAALVEQERPNLFTNSVANIGPGEVIVTQIAFQQSLAPKDGRWEVRMPLVVAPRYNPSPVVQVVEFLQDGWGVTDPVPDRDRIEPPVADPRAEPAGQMRNPVQIDIDLAPGFDIATLESPSHEITVAEPGPGRARIALAGPAPADRDFLLRWAGSGAEPQAALFAEEKDGQAHMLLMLTAPELGEARPVRPREVIFVQDVSGSMSGESIEQAREGLEMAVKRLRPEDAFNIVIFNDQFAVFHDAPVPASPENIAAAVTAVRALEAEGGTEMLPALDYALSGAPAGDRLRQVIFLTDGAVGNEAQMLALIDEKLGETRLFTVGIGSAPNSYFMSRAAEKGRGAHVYIGDLSEVAERMTALFTKIETPAITDLELRLPEGVTAEVLPSPLPDLYAGEPLAVALRGPEIAGEAVLSGMRGAQPWQVRLPLDRAAERAGVAKLYARRRIASLEALRLSPAVEVSGMERLDREILDTALGYGLVSRLTSLVAVDVTPSRPRGTGLASAEVPLNLPKGWDPEAFLFETPEAAPQLDRAMLQRIAPQRTQAEAEAAGAPVPKGALNWRQSLLLGLLLMVTGLFTLVVTRLRRVRRPQVRAITVTAADSGRA</sequence>
<dbReference type="SMART" id="SM00327">
    <property type="entry name" value="VWA"/>
    <property type="match status" value="1"/>
</dbReference>
<name>A0ABQ6LK03_9RHOB</name>
<dbReference type="PANTHER" id="PTHR45737">
    <property type="entry name" value="VON WILLEBRAND FACTOR A DOMAIN-CONTAINING PROTEIN 5A"/>
    <property type="match status" value="1"/>
</dbReference>
<dbReference type="InterPro" id="IPR002035">
    <property type="entry name" value="VWF_A"/>
</dbReference>
<evidence type="ECO:0000259" key="5">
    <source>
        <dbReference type="PROSITE" id="PS51468"/>
    </source>
</evidence>
<dbReference type="RefSeq" id="WP_285669742.1">
    <property type="nucleotide sequence ID" value="NZ_BSYI01000002.1"/>
</dbReference>
<dbReference type="EMBL" id="BSYI01000002">
    <property type="protein sequence ID" value="GMG81113.1"/>
    <property type="molecule type" value="Genomic_DNA"/>
</dbReference>
<dbReference type="SMART" id="SM00609">
    <property type="entry name" value="VIT"/>
    <property type="match status" value="1"/>
</dbReference>
<keyword evidence="3" id="KW-0732">Signal</keyword>
<organism evidence="6 7">
    <name type="scientific">Paralimibaculum aggregatum</name>
    <dbReference type="NCBI Taxonomy" id="3036245"/>
    <lineage>
        <taxon>Bacteria</taxon>
        <taxon>Pseudomonadati</taxon>
        <taxon>Pseudomonadota</taxon>
        <taxon>Alphaproteobacteria</taxon>
        <taxon>Rhodobacterales</taxon>
        <taxon>Paracoccaceae</taxon>
        <taxon>Paralimibaculum</taxon>
    </lineage>
</organism>
<gene>
    <name evidence="6" type="ORF">LNKW23_03250</name>
</gene>
<dbReference type="PROSITE" id="PS50234">
    <property type="entry name" value="VWFA"/>
    <property type="match status" value="1"/>
</dbReference>
<feature type="chain" id="PRO_5045748844" evidence="3">
    <location>
        <begin position="26"/>
        <end position="753"/>
    </location>
</feature>
<dbReference type="Gene3D" id="3.40.50.410">
    <property type="entry name" value="von Willebrand factor, type A domain"/>
    <property type="match status" value="1"/>
</dbReference>
<keyword evidence="2" id="KW-0472">Membrane</keyword>
<dbReference type="Pfam" id="PF13768">
    <property type="entry name" value="VWA_3"/>
    <property type="match status" value="1"/>
</dbReference>
<dbReference type="InterPro" id="IPR013694">
    <property type="entry name" value="VIT"/>
</dbReference>
<protein>
    <submittedName>
        <fullName evidence="6">Marine proteobacterial sortase target protein</fullName>
    </submittedName>
</protein>
<accession>A0ABQ6LK03</accession>